<evidence type="ECO:0000256" key="1">
    <source>
        <dbReference type="SAM" id="SignalP"/>
    </source>
</evidence>
<comment type="caution">
    <text evidence="2">The sequence shown here is derived from an EMBL/GenBank/DDBJ whole genome shotgun (WGS) entry which is preliminary data.</text>
</comment>
<dbReference type="Gene3D" id="2.60.40.10">
    <property type="entry name" value="Immunoglobulins"/>
    <property type="match status" value="2"/>
</dbReference>
<dbReference type="Pfam" id="PF11551">
    <property type="entry name" value="Omp28"/>
    <property type="match status" value="1"/>
</dbReference>
<feature type="chain" id="PRO_5019496525" description="CARDB domain-containing protein" evidence="1">
    <location>
        <begin position="20"/>
        <end position="631"/>
    </location>
</feature>
<keyword evidence="3" id="KW-1185">Reference proteome</keyword>
<protein>
    <recommendedName>
        <fullName evidence="4">CARDB domain-containing protein</fullName>
    </recommendedName>
</protein>
<dbReference type="RefSeq" id="WP_126679460.1">
    <property type="nucleotide sequence ID" value="NZ_CAUTIM010000068.1"/>
</dbReference>
<keyword evidence="1" id="KW-0732">Signal</keyword>
<dbReference type="Proteomes" id="UP000278983">
    <property type="component" value="Unassembled WGS sequence"/>
</dbReference>
<evidence type="ECO:0000313" key="2">
    <source>
        <dbReference type="EMBL" id="RUL60377.1"/>
    </source>
</evidence>
<feature type="signal peptide" evidence="1">
    <location>
        <begin position="1"/>
        <end position="19"/>
    </location>
</feature>
<organism evidence="2 3">
    <name type="scientific">Prevotella koreensis</name>
    <dbReference type="NCBI Taxonomy" id="2490854"/>
    <lineage>
        <taxon>Bacteria</taxon>
        <taxon>Pseudomonadati</taxon>
        <taxon>Bacteroidota</taxon>
        <taxon>Bacteroidia</taxon>
        <taxon>Bacteroidales</taxon>
        <taxon>Prevotellaceae</taxon>
        <taxon>Prevotella</taxon>
    </lineage>
</organism>
<gene>
    <name evidence="2" type="ORF">EHV08_07995</name>
</gene>
<name>A0A432LN87_9BACT</name>
<sequence length="631" mass="68757">MFKKLLTLVAIALPLSISAQVSKLEPVLKSYKLSNKPQYVETINKINPTENQIWWGYVSGNEARGALGVEGTGSLDAAIFVPGTNTLAVGKTIKAVRFYLRDKSVLANLKIWVSKKLPNKGSAADVLVQNVDLATLQGGDEANNNLGKVNDVELTTPYMITGEGVYVGYSFDVTSASTSAGKYPWCTVEGSDKNALFAGWGKGIQDISGGKYGNLAFQLLLEGDFIECGATPSDFGLIGSGVGTVNKIDVNIMNVGQKDISNIDYTLTIDGTTGEEKHETFATPIKAGQSGQIKVTLPAYDEAGNHNIAVTVTKVNGKDNGAEDKVGEGTLNVVTDFFSRNVTIEEFTTEKCPNCPRVAGFLHEYLKNADRDRVFAVCHHSGYYTDWLTTKADQDLEYLYNDGGSTYAPAFMFNRQPYFTASYPQGTTNKDNVYIPSSAGDIKRIVNEELGKFSNMELSIDVAPNADNTQAVLTIKGKCNDAFDKTKGLLTVYATEDDVKARAQAGASGTYYHQHVIRYNNSTWGDNITWNGNEFTTTYTVTLDAKWKKNKMWFVAFVNKHNTSNKLDNMIENSIGKQLPVSTGVEGVTNDAENVIMTDCYTIDGRQVSAPQKGLNIIKMSDGTTKKVVIK</sequence>
<dbReference type="AlphaFoldDB" id="A0A432LN87"/>
<dbReference type="InterPro" id="IPR021615">
    <property type="entry name" value="Omp28"/>
</dbReference>
<evidence type="ECO:0000313" key="3">
    <source>
        <dbReference type="Proteomes" id="UP000278983"/>
    </source>
</evidence>
<evidence type="ECO:0008006" key="4">
    <source>
        <dbReference type="Google" id="ProtNLM"/>
    </source>
</evidence>
<dbReference type="InterPro" id="IPR013783">
    <property type="entry name" value="Ig-like_fold"/>
</dbReference>
<dbReference type="OrthoDB" id="1042999at2"/>
<reference evidence="2 3" key="1">
    <citation type="submission" date="2018-12" db="EMBL/GenBank/DDBJ databases">
        <title>Genome sequencing of Prevotella sp. KCOM 3155 (= JS262).</title>
        <authorList>
            <person name="Kook J.-K."/>
            <person name="Park S.-N."/>
            <person name="Lim Y.K."/>
        </authorList>
    </citation>
    <scope>NUCLEOTIDE SEQUENCE [LARGE SCALE GENOMIC DNA]</scope>
    <source>
        <strain evidence="2 3">KCOM 3155</strain>
    </source>
</reference>
<proteinExistence type="predicted"/>
<accession>A0A432LN87</accession>
<dbReference type="EMBL" id="RYYU01000001">
    <property type="protein sequence ID" value="RUL60377.1"/>
    <property type="molecule type" value="Genomic_DNA"/>
</dbReference>